<gene>
    <name evidence="1" type="ORF">EDD18DRAFT_1100665</name>
</gene>
<dbReference type="EMBL" id="JAUEPU010000005">
    <property type="protein sequence ID" value="KAK0502184.1"/>
    <property type="molecule type" value="Genomic_DNA"/>
</dbReference>
<sequence length="186" mass="21252">MVSGWGEKVDQEPRTSPMLLQFVMAGHQSCDAWWQIGPYIKYEHIHSSTKTDFLQFKSPSIFSQPFTLSACLSLSVAISNSDILEAYIYSSKPQCPGFCTAAIPPIQPLKHNMAGSPLQQIFLLAEDEEDVMKIFMGNYYLACQKGSWVLGAMRRRLWSYWIWKFLLVFIQLCGRNSTKDDEAFCQ</sequence>
<comment type="caution">
    <text evidence="1">The sequence shown here is derived from an EMBL/GenBank/DDBJ whole genome shotgun (WGS) entry which is preliminary data.</text>
</comment>
<evidence type="ECO:0000313" key="2">
    <source>
        <dbReference type="Proteomes" id="UP001175228"/>
    </source>
</evidence>
<proteinExistence type="predicted"/>
<reference evidence="1" key="1">
    <citation type="submission" date="2023-06" db="EMBL/GenBank/DDBJ databases">
        <authorList>
            <consortium name="Lawrence Berkeley National Laboratory"/>
            <person name="Ahrendt S."/>
            <person name="Sahu N."/>
            <person name="Indic B."/>
            <person name="Wong-Bajracharya J."/>
            <person name="Merenyi Z."/>
            <person name="Ke H.-M."/>
            <person name="Monk M."/>
            <person name="Kocsube S."/>
            <person name="Drula E."/>
            <person name="Lipzen A."/>
            <person name="Balint B."/>
            <person name="Henrissat B."/>
            <person name="Andreopoulos B."/>
            <person name="Martin F.M."/>
            <person name="Harder C.B."/>
            <person name="Rigling D."/>
            <person name="Ford K.L."/>
            <person name="Foster G.D."/>
            <person name="Pangilinan J."/>
            <person name="Papanicolaou A."/>
            <person name="Barry K."/>
            <person name="LaButti K."/>
            <person name="Viragh M."/>
            <person name="Koriabine M."/>
            <person name="Yan M."/>
            <person name="Riley R."/>
            <person name="Champramary S."/>
            <person name="Plett K.L."/>
            <person name="Tsai I.J."/>
            <person name="Slot J."/>
            <person name="Sipos G."/>
            <person name="Plett J."/>
            <person name="Nagy L.G."/>
            <person name="Grigoriev I.V."/>
        </authorList>
    </citation>
    <scope>NUCLEOTIDE SEQUENCE</scope>
    <source>
        <strain evidence="1">HWK02</strain>
    </source>
</reference>
<dbReference type="AlphaFoldDB" id="A0AA39UXQ0"/>
<dbReference type="Proteomes" id="UP001175228">
    <property type="component" value="Unassembled WGS sequence"/>
</dbReference>
<organism evidence="1 2">
    <name type="scientific">Armillaria luteobubalina</name>
    <dbReference type="NCBI Taxonomy" id="153913"/>
    <lineage>
        <taxon>Eukaryota</taxon>
        <taxon>Fungi</taxon>
        <taxon>Dikarya</taxon>
        <taxon>Basidiomycota</taxon>
        <taxon>Agaricomycotina</taxon>
        <taxon>Agaricomycetes</taxon>
        <taxon>Agaricomycetidae</taxon>
        <taxon>Agaricales</taxon>
        <taxon>Marasmiineae</taxon>
        <taxon>Physalacriaceae</taxon>
        <taxon>Armillaria</taxon>
    </lineage>
</organism>
<name>A0AA39UXQ0_9AGAR</name>
<accession>A0AA39UXQ0</accession>
<keyword evidence="2" id="KW-1185">Reference proteome</keyword>
<protein>
    <submittedName>
        <fullName evidence="1">Uncharacterized protein</fullName>
    </submittedName>
</protein>
<evidence type="ECO:0000313" key="1">
    <source>
        <dbReference type="EMBL" id="KAK0502184.1"/>
    </source>
</evidence>